<reference evidence="1 2" key="2">
    <citation type="submission" date="2017-10" db="EMBL/GenBank/DDBJ databases">
        <title>Consistent, comparative and evidence-based genome annotation and re-annotation for the closely-related species, Cryptosporidium parvum, C. hominis and C. tyzzeri.</title>
        <authorList>
            <person name="Baptista R.P."/>
            <person name="Li Y."/>
            <person name="Sateriale A."/>
            <person name="Striepen B."/>
            <person name="Kissinger J.C."/>
        </authorList>
    </citation>
    <scope>NUCLEOTIDE SEQUENCE [LARGE SCALE GENOMIC DNA]</scope>
    <source>
        <strain evidence="1">30976</strain>
    </source>
</reference>
<proteinExistence type="predicted"/>
<evidence type="ECO:0000313" key="2">
    <source>
        <dbReference type="Proteomes" id="UP001429100"/>
    </source>
</evidence>
<name>A0ABX5BEK3_CRYHO</name>
<evidence type="ECO:0000313" key="1">
    <source>
        <dbReference type="EMBL" id="PPS95661.1"/>
    </source>
</evidence>
<dbReference type="Gene3D" id="3.30.70.330">
    <property type="match status" value="1"/>
</dbReference>
<gene>
    <name evidence="1" type="ORF">GY17_00002402</name>
</gene>
<reference evidence="1 2" key="1">
    <citation type="submission" date="2014-11" db="EMBL/GenBank/DDBJ databases">
        <title>Comparative genomic analysis of Cryptosporidium hominis reveals occurrence of genetic recombination in virulent subtypes.</title>
        <authorList>
            <person name="Guo Y."/>
            <person name="Tang K."/>
            <person name="Frace M."/>
            <person name="Li N."/>
            <person name="Roellig D.M."/>
            <person name="Sammons S."/>
            <person name="Knipe K."/>
            <person name="Rowe L."/>
            <person name="Feng Y."/>
            <person name="Xiao L."/>
        </authorList>
    </citation>
    <scope>NUCLEOTIDE SEQUENCE [LARGE SCALE GENOMIC DNA]</scope>
    <source>
        <strain evidence="1">30976</strain>
    </source>
</reference>
<protein>
    <submittedName>
        <fullName evidence="1">RNA recognition motif domain containing protein</fullName>
    </submittedName>
</protein>
<dbReference type="EMBL" id="JTAI01000006">
    <property type="protein sequence ID" value="PPS95661.1"/>
    <property type="molecule type" value="Genomic_DNA"/>
</dbReference>
<dbReference type="InterPro" id="IPR012677">
    <property type="entry name" value="Nucleotide-bd_a/b_plait_sf"/>
</dbReference>
<dbReference type="SUPFAM" id="SSF54928">
    <property type="entry name" value="RNA-binding domain, RBD"/>
    <property type="match status" value="1"/>
</dbReference>
<accession>A0ABX5BEK3</accession>
<sequence length="61" mass="6968">MLKKLVSGNEEQPANKTLYCKNLNDKINKKDLKILLFELFIQFGLIDKITIRGGSPYRGQA</sequence>
<comment type="caution">
    <text evidence="1">The sequence shown here is derived from an EMBL/GenBank/DDBJ whole genome shotgun (WGS) entry which is preliminary data.</text>
</comment>
<feature type="non-terminal residue" evidence="1">
    <location>
        <position position="61"/>
    </location>
</feature>
<dbReference type="Proteomes" id="UP001429100">
    <property type="component" value="Unassembled WGS sequence"/>
</dbReference>
<keyword evidence="2" id="KW-1185">Reference proteome</keyword>
<organism evidence="1 2">
    <name type="scientific">Cryptosporidium hominis</name>
    <dbReference type="NCBI Taxonomy" id="237895"/>
    <lineage>
        <taxon>Eukaryota</taxon>
        <taxon>Sar</taxon>
        <taxon>Alveolata</taxon>
        <taxon>Apicomplexa</taxon>
        <taxon>Conoidasida</taxon>
        <taxon>Coccidia</taxon>
        <taxon>Eucoccidiorida</taxon>
        <taxon>Eimeriorina</taxon>
        <taxon>Cryptosporidiidae</taxon>
        <taxon>Cryptosporidium</taxon>
    </lineage>
</organism>
<dbReference type="InterPro" id="IPR035979">
    <property type="entry name" value="RBD_domain_sf"/>
</dbReference>